<dbReference type="EMBL" id="CASHSV030000409">
    <property type="protein sequence ID" value="CAJ2664293.1"/>
    <property type="molecule type" value="Genomic_DNA"/>
</dbReference>
<protein>
    <submittedName>
        <fullName evidence="1">Uncharacterized protein</fullName>
    </submittedName>
</protein>
<organism evidence="1 2">
    <name type="scientific">Trifolium pratense</name>
    <name type="common">Red clover</name>
    <dbReference type="NCBI Taxonomy" id="57577"/>
    <lineage>
        <taxon>Eukaryota</taxon>
        <taxon>Viridiplantae</taxon>
        <taxon>Streptophyta</taxon>
        <taxon>Embryophyta</taxon>
        <taxon>Tracheophyta</taxon>
        <taxon>Spermatophyta</taxon>
        <taxon>Magnoliopsida</taxon>
        <taxon>eudicotyledons</taxon>
        <taxon>Gunneridae</taxon>
        <taxon>Pentapetalae</taxon>
        <taxon>rosids</taxon>
        <taxon>fabids</taxon>
        <taxon>Fabales</taxon>
        <taxon>Fabaceae</taxon>
        <taxon>Papilionoideae</taxon>
        <taxon>50 kb inversion clade</taxon>
        <taxon>NPAAA clade</taxon>
        <taxon>Hologalegina</taxon>
        <taxon>IRL clade</taxon>
        <taxon>Trifolieae</taxon>
        <taxon>Trifolium</taxon>
    </lineage>
</organism>
<dbReference type="Proteomes" id="UP001177021">
    <property type="component" value="Unassembled WGS sequence"/>
</dbReference>
<evidence type="ECO:0000313" key="1">
    <source>
        <dbReference type="EMBL" id="CAJ2664293.1"/>
    </source>
</evidence>
<comment type="caution">
    <text evidence="1">The sequence shown here is derived from an EMBL/GenBank/DDBJ whole genome shotgun (WGS) entry which is preliminary data.</text>
</comment>
<gene>
    <name evidence="1" type="ORF">MILVUS5_LOCUS29542</name>
</gene>
<proteinExistence type="predicted"/>
<reference evidence="1" key="1">
    <citation type="submission" date="2023-10" db="EMBL/GenBank/DDBJ databases">
        <authorList>
            <person name="Rodriguez Cubillos JULIANA M."/>
            <person name="De Vega J."/>
        </authorList>
    </citation>
    <scope>NUCLEOTIDE SEQUENCE</scope>
</reference>
<evidence type="ECO:0000313" key="2">
    <source>
        <dbReference type="Proteomes" id="UP001177021"/>
    </source>
</evidence>
<sequence length="197" mass="22211">MDLDIMASIHSANHLSTLQYAPLHSDDYSVIHYTDVNDDGQYDFRCPFCDFDIQVPVFCSDFEDVCPVCEENLGKDAMTQFTHSSSRKWGWKSEKSSIWSGNSAMFGKKLGARGNKQESIPDPLLSPFICNVPVLNSNSNYPDENSDENSSCSNKDIEIDNAKRCMTDVGEQDQQERGLRATFVQKLILSTIFEEIV</sequence>
<keyword evidence="2" id="KW-1185">Reference proteome</keyword>
<name>A0ACB0L7H2_TRIPR</name>
<accession>A0ACB0L7H2</accession>